<evidence type="ECO:0000313" key="4">
    <source>
        <dbReference type="Proteomes" id="UP000050443"/>
    </source>
</evidence>
<feature type="compositionally biased region" description="Basic and acidic residues" evidence="2">
    <location>
        <begin position="624"/>
        <end position="634"/>
    </location>
</feature>
<accession>A0A0Q1BI66</accession>
<feature type="region of interest" description="Disordered" evidence="2">
    <location>
        <begin position="580"/>
        <end position="636"/>
    </location>
</feature>
<dbReference type="EMBL" id="JRLF01000010">
    <property type="protein sequence ID" value="KQB40378.1"/>
    <property type="molecule type" value="Genomic_DNA"/>
</dbReference>
<dbReference type="AlphaFoldDB" id="A0A0Q1BI66"/>
<keyword evidence="1" id="KW-0175">Coiled coil</keyword>
<evidence type="ECO:0000256" key="2">
    <source>
        <dbReference type="SAM" id="MobiDB-lite"/>
    </source>
</evidence>
<reference evidence="3 4" key="1">
    <citation type="submission" date="2014-09" db="EMBL/GenBank/DDBJ databases">
        <title>Genome sequence of Flavobacterium aquidurense RC62.</title>
        <authorList>
            <person name="Kim J.F."/>
            <person name="Kwak M.-J."/>
        </authorList>
    </citation>
    <scope>NUCLEOTIDE SEQUENCE [LARGE SCALE GENOMIC DNA]</scope>
    <source>
        <strain evidence="3 4">RC62</strain>
    </source>
</reference>
<dbReference type="Proteomes" id="UP000050443">
    <property type="component" value="Unassembled WGS sequence"/>
</dbReference>
<proteinExistence type="predicted"/>
<gene>
    <name evidence="3" type="ORF">RC62_268</name>
</gene>
<name>A0A0Q1BI66_9FLAO</name>
<dbReference type="RefSeq" id="WP_055094762.1">
    <property type="nucleotide sequence ID" value="NZ_JRLF01000010.1"/>
</dbReference>
<protein>
    <submittedName>
        <fullName evidence="3">Uncharacterized protein</fullName>
    </submittedName>
</protein>
<feature type="coiled-coil region" evidence="1">
    <location>
        <begin position="703"/>
        <end position="738"/>
    </location>
</feature>
<dbReference type="OrthoDB" id="719419at2"/>
<sequence>MEKQVHIIPKKVEERQKYDPKQNSLVLKKAESFNITIKELEELKKQKPIPPKLLTDLSKENYNLLSETGKWNYTVDKKQYDIDLKKYNEKLKLYNERLKKFDDLNWTWQLVYSGLDPNKITHYDAFKKGIHDRISFPKLLEGGGIAWLEAWHENEKPKGISPFGMFVQAEGVAQIVRAEWTDLRYNTINKGTTVAFGSKVILHIYTAGLYGQEVEVHLADSDIFTPNDKLKIAGEDFFTREVKVYKLKPNDINKKGVSGILTVDNAQVDYAQKIEIEVVLDNAWIKTAGANLQIYAVVKSIKTGTFFKEFSRSCIHVSDEKKSITLDQEPIPATNMPLIVGNVETNVARFEHCRYDSVKLDGTSIFDSTNIEQRILTTIKVDVIAGKKKTRFLDFDFQTIECERKPEKHTNKEITILEIPKGYELKADASSKAKHNDEEKKGGWDIKGNAHVDYYGGLKTTAKELSDNEKGVITVRQTQIEFDAFYNYGISLNTVTTFFEAARYFWLPGIENQLKRIKAKTESCAFQQNINITIYPDIKWSVVVGFNVNKDQVSKLFPSWDQEKTVRTLTMGNSVKYISDAEDPEGAAKNRQKHGNRQLRDNHNNYIADQEIEKQKKKLNLPESNDKPKEEAKPVKGTLSTLVETLKKIDVSVKAQINEDTELKLTEDFFKNAFNHKLYKDIFEQLRYAVDMIDGKLDNPKNKAAEEANIENFIEQNKNKLEKLKESLKRKDQEIEILYPKVTLGANWQYENVDGAKHPVLAGNVGIGYNVAFVAKPFIGIEIKWHLLDMLCKRHPISYAILAAVKGLLSALGDNPDGIRVDFTVTGQISTDINFKGNTLSKDKQITAKGASHVEAKLEIVIKIEGKQIIGKYTSIEEVGVGGAGAVGLGIESTLGLDDTGIWMQNALIFDGIKLSFEAVALVKVIKKRIKDDGSVEETPIVEAGGKIEGEVTLLANTFKSDKLYFKS</sequence>
<evidence type="ECO:0000256" key="1">
    <source>
        <dbReference type="SAM" id="Coils"/>
    </source>
</evidence>
<comment type="caution">
    <text evidence="3">The sequence shown here is derived from an EMBL/GenBank/DDBJ whole genome shotgun (WGS) entry which is preliminary data.</text>
</comment>
<dbReference type="PATRIC" id="fig|362413.3.peg.255"/>
<evidence type="ECO:0000313" key="3">
    <source>
        <dbReference type="EMBL" id="KQB40378.1"/>
    </source>
</evidence>
<organism evidence="3 4">
    <name type="scientific">Flavobacterium aquidurense</name>
    <dbReference type="NCBI Taxonomy" id="362413"/>
    <lineage>
        <taxon>Bacteria</taxon>
        <taxon>Pseudomonadati</taxon>
        <taxon>Bacteroidota</taxon>
        <taxon>Flavobacteriia</taxon>
        <taxon>Flavobacteriales</taxon>
        <taxon>Flavobacteriaceae</taxon>
        <taxon>Flavobacterium</taxon>
    </lineage>
</organism>
<dbReference type="STRING" id="362413.RC62_268"/>
<feature type="coiled-coil region" evidence="1">
    <location>
        <begin position="77"/>
        <end position="104"/>
    </location>
</feature>